<dbReference type="Pfam" id="PF02321">
    <property type="entry name" value="OEP"/>
    <property type="match status" value="2"/>
</dbReference>
<dbReference type="Proteomes" id="UP000319040">
    <property type="component" value="Unassembled WGS sequence"/>
</dbReference>
<evidence type="ECO:0000256" key="7">
    <source>
        <dbReference type="ARBA" id="ARBA00023237"/>
    </source>
</evidence>
<comment type="subcellular location">
    <subcellularLocation>
        <location evidence="1">Cell outer membrane</location>
    </subcellularLocation>
</comment>
<proteinExistence type="inferred from homology"/>
<dbReference type="GO" id="GO:1990281">
    <property type="term" value="C:efflux pump complex"/>
    <property type="evidence" value="ECO:0007669"/>
    <property type="project" value="TreeGrafter"/>
</dbReference>
<dbReference type="GO" id="GO:0015562">
    <property type="term" value="F:efflux transmembrane transporter activity"/>
    <property type="evidence" value="ECO:0007669"/>
    <property type="project" value="InterPro"/>
</dbReference>
<dbReference type="RefSeq" id="WP_142534002.1">
    <property type="nucleotide sequence ID" value="NZ_FXTB01000007.1"/>
</dbReference>
<dbReference type="AlphaFoldDB" id="A0A521E1G5"/>
<keyword evidence="7" id="KW-0998">Cell outer membrane</keyword>
<keyword evidence="5" id="KW-0812">Transmembrane</keyword>
<feature type="coiled-coil region" evidence="8">
    <location>
        <begin position="370"/>
        <end position="432"/>
    </location>
</feature>
<evidence type="ECO:0000256" key="1">
    <source>
        <dbReference type="ARBA" id="ARBA00004442"/>
    </source>
</evidence>
<evidence type="ECO:0000256" key="3">
    <source>
        <dbReference type="ARBA" id="ARBA00022448"/>
    </source>
</evidence>
<dbReference type="PANTHER" id="PTHR30026:SF20">
    <property type="entry name" value="OUTER MEMBRANE PROTEIN TOLC"/>
    <property type="match status" value="1"/>
</dbReference>
<keyword evidence="10" id="KW-1185">Reference proteome</keyword>
<accession>A0A521E1G5</accession>
<dbReference type="InterPro" id="IPR003423">
    <property type="entry name" value="OMP_efflux"/>
</dbReference>
<evidence type="ECO:0000256" key="2">
    <source>
        <dbReference type="ARBA" id="ARBA00007613"/>
    </source>
</evidence>
<evidence type="ECO:0000313" key="10">
    <source>
        <dbReference type="Proteomes" id="UP000319040"/>
    </source>
</evidence>
<evidence type="ECO:0000313" key="9">
    <source>
        <dbReference type="EMBL" id="SMO77803.1"/>
    </source>
</evidence>
<evidence type="ECO:0000256" key="4">
    <source>
        <dbReference type="ARBA" id="ARBA00022452"/>
    </source>
</evidence>
<evidence type="ECO:0000256" key="8">
    <source>
        <dbReference type="SAM" id="Coils"/>
    </source>
</evidence>
<sequence>MHSNKIKITLLICVVLAVSDAYAQRILSLQQAIEQAMKTSPRIQNSRLSLIRSEENLKAQRATLKSNFSLNVNPLDYSNERRFSNQLSEWYTIESYSSLANFRVSQPILWTDGVLSLNNTLNYRDNTSTSGAAMGGGLKGFSNSLDLTLQQPLFTYNRTKLELKELELAYENTAMSYALQELSVENQVTQAFYRVYQSQMSLNTSREEYENRKQSYEIIKNKVEGGLTAKEELYQAELDLMSSESAMKDREVTFENDKDNFKQMLGIALEEEIMVLADISVLPVDVDLNTAIDQGLANRMELRQREIAIENGQFDLIRTNAQNEFKGDLTLKFGLFGESEELQNVFQDATNSQNVSIGFTIPLWDWGEKKARLKAAQASLEMSMNDLRDEEVSIKLTIRQVFRSLANLLRQIEIARKNLENAELTYEINLEKYKNGDLTSMDLNLVQNQLTSKKNSLTNSIISYKLELLNMKIQSMYDFENKESVTPQFKIK</sequence>
<evidence type="ECO:0000256" key="6">
    <source>
        <dbReference type="ARBA" id="ARBA00023136"/>
    </source>
</evidence>
<name>A0A521E1G5_SACCC</name>
<dbReference type="EMBL" id="FXTB01000007">
    <property type="protein sequence ID" value="SMO77803.1"/>
    <property type="molecule type" value="Genomic_DNA"/>
</dbReference>
<dbReference type="PANTHER" id="PTHR30026">
    <property type="entry name" value="OUTER MEMBRANE PROTEIN TOLC"/>
    <property type="match status" value="1"/>
</dbReference>
<keyword evidence="3" id="KW-0813">Transport</keyword>
<dbReference type="GO" id="GO:0009279">
    <property type="term" value="C:cell outer membrane"/>
    <property type="evidence" value="ECO:0007669"/>
    <property type="project" value="UniProtKB-SubCell"/>
</dbReference>
<keyword evidence="4" id="KW-1134">Transmembrane beta strand</keyword>
<keyword evidence="8" id="KW-0175">Coiled coil</keyword>
<dbReference type="GO" id="GO:0015288">
    <property type="term" value="F:porin activity"/>
    <property type="evidence" value="ECO:0007669"/>
    <property type="project" value="TreeGrafter"/>
</dbReference>
<dbReference type="SUPFAM" id="SSF56954">
    <property type="entry name" value="Outer membrane efflux proteins (OEP)"/>
    <property type="match status" value="1"/>
</dbReference>
<dbReference type="InterPro" id="IPR051906">
    <property type="entry name" value="TolC-like"/>
</dbReference>
<dbReference type="Gene3D" id="1.20.1600.10">
    <property type="entry name" value="Outer membrane efflux proteins (OEP)"/>
    <property type="match status" value="1"/>
</dbReference>
<comment type="similarity">
    <text evidence="2">Belongs to the outer membrane factor (OMF) (TC 1.B.17) family.</text>
</comment>
<reference evidence="9 10" key="1">
    <citation type="submission" date="2017-05" db="EMBL/GenBank/DDBJ databases">
        <authorList>
            <person name="Varghese N."/>
            <person name="Submissions S."/>
        </authorList>
    </citation>
    <scope>NUCLEOTIDE SEQUENCE [LARGE SCALE GENOMIC DNA]</scope>
    <source>
        <strain evidence="9 10">DSM 27040</strain>
    </source>
</reference>
<gene>
    <name evidence="9" type="ORF">SAMN06265379_107122</name>
</gene>
<protein>
    <submittedName>
        <fullName evidence="9">Outer membrane protein TolC</fullName>
    </submittedName>
</protein>
<evidence type="ECO:0000256" key="5">
    <source>
        <dbReference type="ARBA" id="ARBA00022692"/>
    </source>
</evidence>
<organism evidence="9 10">
    <name type="scientific">Saccharicrinis carchari</name>
    <dbReference type="NCBI Taxonomy" id="1168039"/>
    <lineage>
        <taxon>Bacteria</taxon>
        <taxon>Pseudomonadati</taxon>
        <taxon>Bacteroidota</taxon>
        <taxon>Bacteroidia</taxon>
        <taxon>Marinilabiliales</taxon>
        <taxon>Marinilabiliaceae</taxon>
        <taxon>Saccharicrinis</taxon>
    </lineage>
</organism>
<dbReference type="OrthoDB" id="940457at2"/>
<keyword evidence="6" id="KW-0472">Membrane</keyword>